<dbReference type="eggNOG" id="ENOG5031ZNP">
    <property type="taxonomic scope" value="Bacteria"/>
</dbReference>
<protein>
    <recommendedName>
        <fullName evidence="4">DUF1129 domain-containing protein</fullName>
    </recommendedName>
</protein>
<reference evidence="2 3" key="1">
    <citation type="submission" date="2013-08" db="EMBL/GenBank/DDBJ databases">
        <title>The genome sequence of Knoellia sinensis.</title>
        <authorList>
            <person name="Zhu W."/>
            <person name="Wang G."/>
        </authorList>
    </citation>
    <scope>NUCLEOTIDE SEQUENCE [LARGE SCALE GENOMIC DNA]</scope>
    <source>
        <strain evidence="2 3">KCTC 19936</strain>
    </source>
</reference>
<organism evidence="2 3">
    <name type="scientific">Knoellia sinensis KCTC 19936</name>
    <dbReference type="NCBI Taxonomy" id="1385520"/>
    <lineage>
        <taxon>Bacteria</taxon>
        <taxon>Bacillati</taxon>
        <taxon>Actinomycetota</taxon>
        <taxon>Actinomycetes</taxon>
        <taxon>Micrococcales</taxon>
        <taxon>Intrasporangiaceae</taxon>
        <taxon>Knoellia</taxon>
    </lineage>
</organism>
<feature type="transmembrane region" description="Helical" evidence="1">
    <location>
        <begin position="146"/>
        <end position="165"/>
    </location>
</feature>
<keyword evidence="1" id="KW-1133">Transmembrane helix</keyword>
<dbReference type="Proteomes" id="UP000030002">
    <property type="component" value="Unassembled WGS sequence"/>
</dbReference>
<keyword evidence="1" id="KW-0472">Membrane</keyword>
<keyword evidence="1" id="KW-0812">Transmembrane</keyword>
<proteinExistence type="predicted"/>
<evidence type="ECO:0000313" key="3">
    <source>
        <dbReference type="Proteomes" id="UP000030002"/>
    </source>
</evidence>
<dbReference type="EMBL" id="AVPJ01000005">
    <property type="protein sequence ID" value="KGN33015.1"/>
    <property type="molecule type" value="Genomic_DNA"/>
</dbReference>
<gene>
    <name evidence="2" type="ORF">N802_16035</name>
</gene>
<feature type="transmembrane region" description="Helical" evidence="1">
    <location>
        <begin position="180"/>
        <end position="198"/>
    </location>
</feature>
<accession>A0A0A0J6R9</accession>
<dbReference type="OrthoDB" id="5192631at2"/>
<dbReference type="SUPFAM" id="SSF103473">
    <property type="entry name" value="MFS general substrate transporter"/>
    <property type="match status" value="1"/>
</dbReference>
<evidence type="ECO:0000256" key="1">
    <source>
        <dbReference type="SAM" id="Phobius"/>
    </source>
</evidence>
<comment type="caution">
    <text evidence="2">The sequence shown here is derived from an EMBL/GenBank/DDBJ whole genome shotgun (WGS) entry which is preliminary data.</text>
</comment>
<evidence type="ECO:0008006" key="4">
    <source>
        <dbReference type="Google" id="ProtNLM"/>
    </source>
</evidence>
<dbReference type="InterPro" id="IPR036259">
    <property type="entry name" value="MFS_trans_sf"/>
</dbReference>
<keyword evidence="3" id="KW-1185">Reference proteome</keyword>
<dbReference type="AlphaFoldDB" id="A0A0A0J6R9"/>
<feature type="transmembrane region" description="Helical" evidence="1">
    <location>
        <begin position="103"/>
        <end position="125"/>
    </location>
</feature>
<name>A0A0A0J6R9_9MICO</name>
<dbReference type="STRING" id="1385520.N802_16035"/>
<feature type="transmembrane region" description="Helical" evidence="1">
    <location>
        <begin position="66"/>
        <end position="91"/>
    </location>
</feature>
<dbReference type="RefSeq" id="WP_035914789.1">
    <property type="nucleotide sequence ID" value="NZ_AVPJ01000005.1"/>
</dbReference>
<evidence type="ECO:0000313" key="2">
    <source>
        <dbReference type="EMBL" id="KGN33015.1"/>
    </source>
</evidence>
<sequence>MTTDVWTYSKLLAEQLRINGVREFKVREIVAQVQEHHLSTGQDPVEAFGQPVDYARSWRPLRWTSWLIRLVALCAGWAGLMAVFAAILPITPTAWTQDLDITAASMALGAGWAAGSVLVWTLGFWMSRQRARSLGHPRRERLVRAASVLLFVLGAVVVVAVFWWGDDSLLHPSGTLFSQPRWLVLLFGLVTVPGLYFWGQPSRSMPSYPHEPLSTKLRRFLGWSTQDTGPRGQA</sequence>